<gene>
    <name evidence="4" type="ORF">FE784_18270</name>
</gene>
<dbReference type="EMBL" id="VDCQ01000025">
    <property type="protein sequence ID" value="TNJ64794.1"/>
    <property type="molecule type" value="Genomic_DNA"/>
</dbReference>
<protein>
    <submittedName>
        <fullName evidence="4">GNAT family N-acetyltransferase</fullName>
    </submittedName>
</protein>
<dbReference type="InterPro" id="IPR050680">
    <property type="entry name" value="YpeA/RimI_acetyltransf"/>
</dbReference>
<accession>A0A5C4T6S8</accession>
<name>A0A5C4T6S8_9BACL</name>
<evidence type="ECO:0000256" key="1">
    <source>
        <dbReference type="ARBA" id="ARBA00022679"/>
    </source>
</evidence>
<evidence type="ECO:0000256" key="2">
    <source>
        <dbReference type="ARBA" id="ARBA00023315"/>
    </source>
</evidence>
<keyword evidence="5" id="KW-1185">Reference proteome</keyword>
<evidence type="ECO:0000313" key="4">
    <source>
        <dbReference type="EMBL" id="TNJ64794.1"/>
    </source>
</evidence>
<dbReference type="OrthoDB" id="9799092at2"/>
<sequence>MDELSIRNLSELDDRYLEQTVRLFIDGFLQEMLDRTQIEVPVLVEALKQSFLRDHYYVGLLDDKVVGILAVSTDDGRSHALDKTKLRRELGLIKGGLIYAILYKELQRPMDMPRNQCYIESVTTDASARGKGVASKLLHYLFDTLPYDEFVLEVVDSNVKAIKLYDRLGFVLFKRKKADLFTRMGGIRERLYMKKIVVKS</sequence>
<dbReference type="Pfam" id="PF00583">
    <property type="entry name" value="Acetyltransf_1"/>
    <property type="match status" value="1"/>
</dbReference>
<dbReference type="PROSITE" id="PS51186">
    <property type="entry name" value="GNAT"/>
    <property type="match status" value="1"/>
</dbReference>
<dbReference type="InterPro" id="IPR000182">
    <property type="entry name" value="GNAT_dom"/>
</dbReference>
<dbReference type="CDD" id="cd04301">
    <property type="entry name" value="NAT_SF"/>
    <property type="match status" value="1"/>
</dbReference>
<dbReference type="GO" id="GO:0016747">
    <property type="term" value="F:acyltransferase activity, transferring groups other than amino-acyl groups"/>
    <property type="evidence" value="ECO:0007669"/>
    <property type="project" value="InterPro"/>
</dbReference>
<dbReference type="InterPro" id="IPR016181">
    <property type="entry name" value="Acyl_CoA_acyltransferase"/>
</dbReference>
<comment type="caution">
    <text evidence="4">The sequence shown here is derived from an EMBL/GenBank/DDBJ whole genome shotgun (WGS) entry which is preliminary data.</text>
</comment>
<dbReference type="Gene3D" id="3.40.630.30">
    <property type="match status" value="1"/>
</dbReference>
<feature type="domain" description="N-acetyltransferase" evidence="3">
    <location>
        <begin position="4"/>
        <end position="194"/>
    </location>
</feature>
<dbReference type="RefSeq" id="WP_139603668.1">
    <property type="nucleotide sequence ID" value="NZ_VDCQ01000025.1"/>
</dbReference>
<keyword evidence="1 4" id="KW-0808">Transferase</keyword>
<dbReference type="AlphaFoldDB" id="A0A5C4T6S8"/>
<dbReference type="SUPFAM" id="SSF55729">
    <property type="entry name" value="Acyl-CoA N-acyltransferases (Nat)"/>
    <property type="match status" value="1"/>
</dbReference>
<evidence type="ECO:0000259" key="3">
    <source>
        <dbReference type="PROSITE" id="PS51186"/>
    </source>
</evidence>
<keyword evidence="2" id="KW-0012">Acyltransferase</keyword>
<organism evidence="4 5">
    <name type="scientific">Paenibacillus hemerocallicola</name>
    <dbReference type="NCBI Taxonomy" id="1172614"/>
    <lineage>
        <taxon>Bacteria</taxon>
        <taxon>Bacillati</taxon>
        <taxon>Bacillota</taxon>
        <taxon>Bacilli</taxon>
        <taxon>Bacillales</taxon>
        <taxon>Paenibacillaceae</taxon>
        <taxon>Paenibacillus</taxon>
    </lineage>
</organism>
<reference evidence="4 5" key="1">
    <citation type="submission" date="2019-05" db="EMBL/GenBank/DDBJ databases">
        <title>We sequenced the genome of Paenibacillus hemerocallicola KCTC 33185 for further insight into its adaptation and study the phylogeny of Paenibacillus.</title>
        <authorList>
            <person name="Narsing Rao M.P."/>
        </authorList>
    </citation>
    <scope>NUCLEOTIDE SEQUENCE [LARGE SCALE GENOMIC DNA]</scope>
    <source>
        <strain evidence="4 5">KCTC 33185</strain>
    </source>
</reference>
<dbReference type="PANTHER" id="PTHR43420">
    <property type="entry name" value="ACETYLTRANSFERASE"/>
    <property type="match status" value="1"/>
</dbReference>
<proteinExistence type="predicted"/>
<evidence type="ECO:0000313" key="5">
    <source>
        <dbReference type="Proteomes" id="UP000307943"/>
    </source>
</evidence>
<dbReference type="Proteomes" id="UP000307943">
    <property type="component" value="Unassembled WGS sequence"/>
</dbReference>